<keyword evidence="2" id="KW-0614">Plasmid</keyword>
<evidence type="ECO:0000313" key="3">
    <source>
        <dbReference type="Proteomes" id="UP000077405"/>
    </source>
</evidence>
<dbReference type="Gene3D" id="3.40.50.150">
    <property type="entry name" value="Vaccinia Virus protein VP39"/>
    <property type="match status" value="1"/>
</dbReference>
<dbReference type="InterPro" id="IPR013216">
    <property type="entry name" value="Methyltransf_11"/>
</dbReference>
<accession>A0A2R4VUG2</accession>
<keyword evidence="3" id="KW-1185">Reference proteome</keyword>
<dbReference type="Pfam" id="PF08241">
    <property type="entry name" value="Methyltransf_11"/>
    <property type="match status" value="1"/>
</dbReference>
<dbReference type="KEGG" id="ahu:A6A40_23870"/>
<feature type="domain" description="Methyltransferase type 11" evidence="1">
    <location>
        <begin position="140"/>
        <end position="234"/>
    </location>
</feature>
<geneLocation type="plasmid" evidence="2 3">
    <name>pYZ4</name>
</geneLocation>
<proteinExistence type="predicted"/>
<dbReference type="OrthoDB" id="9773188at2"/>
<evidence type="ECO:0000259" key="1">
    <source>
        <dbReference type="Pfam" id="PF08241"/>
    </source>
</evidence>
<gene>
    <name evidence="2" type="ORF">A6A40_23870</name>
</gene>
<dbReference type="Proteomes" id="UP000077405">
    <property type="component" value="Plasmid pYZ4"/>
</dbReference>
<dbReference type="GO" id="GO:0010420">
    <property type="term" value="F:polyprenyldihydroxybenzoate methyltransferase activity"/>
    <property type="evidence" value="ECO:0007669"/>
    <property type="project" value="TreeGrafter"/>
</dbReference>
<dbReference type="RefSeq" id="WP_108548355.1">
    <property type="nucleotide sequence ID" value="NZ_CP028905.1"/>
</dbReference>
<dbReference type="InterPro" id="IPR029063">
    <property type="entry name" value="SAM-dependent_MTases_sf"/>
</dbReference>
<dbReference type="SUPFAM" id="SSF53335">
    <property type="entry name" value="S-adenosyl-L-methionine-dependent methyltransferases"/>
    <property type="match status" value="1"/>
</dbReference>
<dbReference type="AlphaFoldDB" id="A0A2R4VUG2"/>
<name>A0A2R4VUG2_9PROT</name>
<protein>
    <recommendedName>
        <fullName evidence="1">Methyltransferase type 11 domain-containing protein</fullName>
    </recommendedName>
</protein>
<dbReference type="PANTHER" id="PTHR43464">
    <property type="entry name" value="METHYLTRANSFERASE"/>
    <property type="match status" value="1"/>
</dbReference>
<dbReference type="CDD" id="cd02440">
    <property type="entry name" value="AdoMet_MTases"/>
    <property type="match status" value="1"/>
</dbReference>
<dbReference type="EMBL" id="CP028905">
    <property type="protein sequence ID" value="AWB08080.1"/>
    <property type="molecule type" value="Genomic_DNA"/>
</dbReference>
<dbReference type="PANTHER" id="PTHR43464:SF23">
    <property type="entry name" value="JUVENILE HORMONE ACID O-METHYLTRANSFERASE"/>
    <property type="match status" value="1"/>
</dbReference>
<sequence>MMLERFINILRAPEGGRPLDLEVIMRDQEHIQTGILRDGDRAWFPIINGVPVLLAGSLRPSDNDFAAQHGLASLSETFISKDLSAEQRTMDSFSDKWRRFKRYGLEPEHQEFFFSWYCAKLGLPDMHALKRFYRKRQRVLEVGPGSGFNTRFIAEQCSGDVVALDISDAAYTTHNNIRDLDNCVSVRGDILLPPFAPESFDLIIADGVLHHTSDTNAALRSALNLLQPGGQMFFYVYRKMGAARQFVDQHIRAAFSELDPEQCYEACTAITELGRALSDLNINITLDKPIDILGIPAGSHNIQRLLYYNFMKCFWNDSFDFETNNMINYDWYHPHYAWQHDETEVREWLEELGISDYSFNPANPNGLSILLRKPE</sequence>
<organism evidence="2 3">
    <name type="scientific">Azospirillum humicireducens</name>
    <dbReference type="NCBI Taxonomy" id="1226968"/>
    <lineage>
        <taxon>Bacteria</taxon>
        <taxon>Pseudomonadati</taxon>
        <taxon>Pseudomonadota</taxon>
        <taxon>Alphaproteobacteria</taxon>
        <taxon>Rhodospirillales</taxon>
        <taxon>Azospirillaceae</taxon>
        <taxon>Azospirillum</taxon>
    </lineage>
</organism>
<reference evidence="2 3" key="1">
    <citation type="submission" date="2018-04" db="EMBL/GenBank/DDBJ databases">
        <title>Complete genome sequence of the nitrogen-fixing bacterium Azospirillum humicireducens type strain SgZ-5.</title>
        <authorList>
            <person name="Yu Z."/>
        </authorList>
    </citation>
    <scope>NUCLEOTIDE SEQUENCE [LARGE SCALE GENOMIC DNA]</scope>
    <source>
        <strain evidence="2 3">SgZ-5</strain>
        <plasmid evidence="2 3">pYZ4</plasmid>
    </source>
</reference>
<evidence type="ECO:0000313" key="2">
    <source>
        <dbReference type="EMBL" id="AWB08080.1"/>
    </source>
</evidence>